<gene>
    <name evidence="2" type="ORF">VNO77_00912</name>
</gene>
<dbReference type="Proteomes" id="UP001367508">
    <property type="component" value="Unassembled WGS sequence"/>
</dbReference>
<evidence type="ECO:0000313" key="3">
    <source>
        <dbReference type="Proteomes" id="UP001367508"/>
    </source>
</evidence>
<feature type="compositionally biased region" description="Basic and acidic residues" evidence="1">
    <location>
        <begin position="26"/>
        <end position="38"/>
    </location>
</feature>
<protein>
    <submittedName>
        <fullName evidence="2">Uncharacterized protein</fullName>
    </submittedName>
</protein>
<name>A0AAN9R5S9_CANGL</name>
<comment type="caution">
    <text evidence="2">The sequence shown here is derived from an EMBL/GenBank/DDBJ whole genome shotgun (WGS) entry which is preliminary data.</text>
</comment>
<evidence type="ECO:0000256" key="1">
    <source>
        <dbReference type="SAM" id="MobiDB-lite"/>
    </source>
</evidence>
<dbReference type="AlphaFoldDB" id="A0AAN9R5S9"/>
<accession>A0AAN9R5S9</accession>
<keyword evidence="3" id="KW-1185">Reference proteome</keyword>
<evidence type="ECO:0000313" key="2">
    <source>
        <dbReference type="EMBL" id="KAK7358969.1"/>
    </source>
</evidence>
<feature type="region of interest" description="Disordered" evidence="1">
    <location>
        <begin position="1"/>
        <end position="43"/>
    </location>
</feature>
<sequence length="68" mass="7345">MSGGVLGATHKVTLTSTTKRKNLPGRTHEASKVSDMLKRKGKSNKVGVDPDVVLFNIFMNCIMLEGKA</sequence>
<organism evidence="2 3">
    <name type="scientific">Canavalia gladiata</name>
    <name type="common">Sword bean</name>
    <name type="synonym">Dolichos gladiatus</name>
    <dbReference type="NCBI Taxonomy" id="3824"/>
    <lineage>
        <taxon>Eukaryota</taxon>
        <taxon>Viridiplantae</taxon>
        <taxon>Streptophyta</taxon>
        <taxon>Embryophyta</taxon>
        <taxon>Tracheophyta</taxon>
        <taxon>Spermatophyta</taxon>
        <taxon>Magnoliopsida</taxon>
        <taxon>eudicotyledons</taxon>
        <taxon>Gunneridae</taxon>
        <taxon>Pentapetalae</taxon>
        <taxon>rosids</taxon>
        <taxon>fabids</taxon>
        <taxon>Fabales</taxon>
        <taxon>Fabaceae</taxon>
        <taxon>Papilionoideae</taxon>
        <taxon>50 kb inversion clade</taxon>
        <taxon>NPAAA clade</taxon>
        <taxon>indigoferoid/millettioid clade</taxon>
        <taxon>Phaseoleae</taxon>
        <taxon>Canavalia</taxon>
    </lineage>
</organism>
<reference evidence="2 3" key="1">
    <citation type="submission" date="2024-01" db="EMBL/GenBank/DDBJ databases">
        <title>The genomes of 5 underutilized Papilionoideae crops provide insights into root nodulation and disease resistanc.</title>
        <authorList>
            <person name="Jiang F."/>
        </authorList>
    </citation>
    <scope>NUCLEOTIDE SEQUENCE [LARGE SCALE GENOMIC DNA]</scope>
    <source>
        <strain evidence="2">LVBAO_FW01</strain>
        <tissue evidence="2">Leaves</tissue>
    </source>
</reference>
<proteinExistence type="predicted"/>
<dbReference type="EMBL" id="JAYMYQ010000001">
    <property type="protein sequence ID" value="KAK7358969.1"/>
    <property type="molecule type" value="Genomic_DNA"/>
</dbReference>